<dbReference type="EMBL" id="SJPG01000001">
    <property type="protein sequence ID" value="TWT60019.1"/>
    <property type="molecule type" value="Genomic_DNA"/>
</dbReference>
<dbReference type="Proteomes" id="UP000316095">
    <property type="component" value="Unassembled WGS sequence"/>
</dbReference>
<dbReference type="CDD" id="cd07983">
    <property type="entry name" value="LPLAT_DUF374-like"/>
    <property type="match status" value="1"/>
</dbReference>
<dbReference type="InterPro" id="IPR007172">
    <property type="entry name" value="DUF374"/>
</dbReference>
<dbReference type="RefSeq" id="WP_146502187.1">
    <property type="nucleotide sequence ID" value="NZ_SJPG01000001.1"/>
</dbReference>
<comment type="caution">
    <text evidence="2">The sequence shown here is derived from an EMBL/GenBank/DDBJ whole genome shotgun (WGS) entry which is preliminary data.</text>
</comment>
<name>A0A5C5XBK4_9PLAN</name>
<protein>
    <recommendedName>
        <fullName evidence="1">DUF374 domain-containing protein</fullName>
    </recommendedName>
</protein>
<sequence length="231" mass="25529">MRIRSRFLEPIVAWIAVVTFKMLYATLRKEIHFSDEAVNPYVPVTNGTYTFCVWHDSLLTPLFLARQPATMALVGGHRDGTFLADSLKQLGIGTARGSTSSGGTAAVRFLMNEGKDSHLVLTPDGPRGPRREMKTGCAFLAAKTGKPVVPTAFLCKSYWSIGTGWTNLIIPKPFTRVIAVTSPALVIPESISKEELKEWTEKIQAEMERVDQHAQDLLKQKPSKNNIDSKA</sequence>
<dbReference type="Pfam" id="PF04028">
    <property type="entry name" value="DUF374"/>
    <property type="match status" value="1"/>
</dbReference>
<evidence type="ECO:0000259" key="1">
    <source>
        <dbReference type="Pfam" id="PF04028"/>
    </source>
</evidence>
<accession>A0A5C5XBK4</accession>
<feature type="domain" description="DUF374" evidence="1">
    <location>
        <begin position="66"/>
        <end position="130"/>
    </location>
</feature>
<keyword evidence="3" id="KW-1185">Reference proteome</keyword>
<dbReference type="AlphaFoldDB" id="A0A5C5XBK4"/>
<dbReference type="OrthoDB" id="9810508at2"/>
<reference evidence="2 3" key="1">
    <citation type="submission" date="2019-02" db="EMBL/GenBank/DDBJ databases">
        <title>Deep-cultivation of Planctomycetes and their phenomic and genomic characterization uncovers novel biology.</title>
        <authorList>
            <person name="Wiegand S."/>
            <person name="Jogler M."/>
            <person name="Boedeker C."/>
            <person name="Pinto D."/>
            <person name="Vollmers J."/>
            <person name="Rivas-Marin E."/>
            <person name="Kohn T."/>
            <person name="Peeters S.H."/>
            <person name="Heuer A."/>
            <person name="Rast P."/>
            <person name="Oberbeckmann S."/>
            <person name="Bunk B."/>
            <person name="Jeske O."/>
            <person name="Meyerdierks A."/>
            <person name="Storesund J.E."/>
            <person name="Kallscheuer N."/>
            <person name="Luecker S."/>
            <person name="Lage O.M."/>
            <person name="Pohl T."/>
            <person name="Merkel B.J."/>
            <person name="Hornburger P."/>
            <person name="Mueller R.-W."/>
            <person name="Bruemmer F."/>
            <person name="Labrenz M."/>
            <person name="Spormann A.M."/>
            <person name="Op Den Camp H."/>
            <person name="Overmann J."/>
            <person name="Amann R."/>
            <person name="Jetten M.S.M."/>
            <person name="Mascher T."/>
            <person name="Medema M.H."/>
            <person name="Devos D.P."/>
            <person name="Kaster A.-K."/>
            <person name="Ovreas L."/>
            <person name="Rohde M."/>
            <person name="Galperin M.Y."/>
            <person name="Jogler C."/>
        </authorList>
    </citation>
    <scope>NUCLEOTIDE SEQUENCE [LARGE SCALE GENOMIC DNA]</scope>
    <source>
        <strain evidence="2 3">Pan54</strain>
    </source>
</reference>
<evidence type="ECO:0000313" key="3">
    <source>
        <dbReference type="Proteomes" id="UP000316095"/>
    </source>
</evidence>
<evidence type="ECO:0000313" key="2">
    <source>
        <dbReference type="EMBL" id="TWT60019.1"/>
    </source>
</evidence>
<organism evidence="2 3">
    <name type="scientific">Rubinisphaera italica</name>
    <dbReference type="NCBI Taxonomy" id="2527969"/>
    <lineage>
        <taxon>Bacteria</taxon>
        <taxon>Pseudomonadati</taxon>
        <taxon>Planctomycetota</taxon>
        <taxon>Planctomycetia</taxon>
        <taxon>Planctomycetales</taxon>
        <taxon>Planctomycetaceae</taxon>
        <taxon>Rubinisphaera</taxon>
    </lineage>
</organism>
<gene>
    <name evidence="2" type="ORF">Pan54_07310</name>
</gene>
<proteinExistence type="predicted"/>